<dbReference type="InterPro" id="IPR052719">
    <property type="entry name" value="CvpA-like"/>
</dbReference>
<dbReference type="PANTHER" id="PTHR36926:SF1">
    <property type="entry name" value="COLICIN V PRODUCTION PROTEIN"/>
    <property type="match status" value="1"/>
</dbReference>
<gene>
    <name evidence="5" type="ORF">FHI69_18605</name>
</gene>
<reference evidence="5 6" key="1">
    <citation type="submission" date="2019-06" db="EMBL/GenBank/DDBJ databases">
        <title>Genome sequence of Janthinobacterium lividum UCD_MED1.</title>
        <authorList>
            <person name="De Leon M.E."/>
            <person name="Jospin G."/>
        </authorList>
    </citation>
    <scope>NUCLEOTIDE SEQUENCE [LARGE SCALE GENOMIC DNA]</scope>
    <source>
        <strain evidence="5 6">UCD_MED1</strain>
    </source>
</reference>
<keyword evidence="4" id="KW-0472">Membrane</keyword>
<evidence type="ECO:0000313" key="6">
    <source>
        <dbReference type="Proteomes" id="UP000305681"/>
    </source>
</evidence>
<dbReference type="RefSeq" id="WP_034750511.1">
    <property type="nucleotide sequence ID" value="NZ_JFYR01000005.1"/>
</dbReference>
<dbReference type="GO" id="GO:0009403">
    <property type="term" value="P:toxin biosynthetic process"/>
    <property type="evidence" value="ECO:0007669"/>
    <property type="project" value="InterPro"/>
</dbReference>
<dbReference type="OrthoDB" id="9810601at2"/>
<dbReference type="GO" id="GO:0016020">
    <property type="term" value="C:membrane"/>
    <property type="evidence" value="ECO:0007669"/>
    <property type="project" value="UniProtKB-SubCell"/>
</dbReference>
<evidence type="ECO:0000256" key="2">
    <source>
        <dbReference type="ARBA" id="ARBA00022692"/>
    </source>
</evidence>
<keyword evidence="2" id="KW-0812">Transmembrane</keyword>
<dbReference type="EMBL" id="VDGE01000007">
    <property type="protein sequence ID" value="TNC75633.1"/>
    <property type="molecule type" value="Genomic_DNA"/>
</dbReference>
<evidence type="ECO:0000256" key="1">
    <source>
        <dbReference type="ARBA" id="ARBA00004141"/>
    </source>
</evidence>
<dbReference type="InterPro" id="IPR003825">
    <property type="entry name" value="Colicin-V_CvpA"/>
</dbReference>
<dbReference type="Proteomes" id="UP000305681">
    <property type="component" value="Unassembled WGS sequence"/>
</dbReference>
<accession>A0A031GU86</accession>
<proteinExistence type="predicted"/>
<comment type="caution">
    <text evidence="5">The sequence shown here is derived from an EMBL/GenBank/DDBJ whole genome shotgun (WGS) entry which is preliminary data.</text>
</comment>
<evidence type="ECO:0000256" key="4">
    <source>
        <dbReference type="ARBA" id="ARBA00023136"/>
    </source>
</evidence>
<organism evidence="5 6">
    <name type="scientific">Janthinobacterium lividum</name>
    <dbReference type="NCBI Taxonomy" id="29581"/>
    <lineage>
        <taxon>Bacteria</taxon>
        <taxon>Pseudomonadati</taxon>
        <taxon>Pseudomonadota</taxon>
        <taxon>Betaproteobacteria</taxon>
        <taxon>Burkholderiales</taxon>
        <taxon>Oxalobacteraceae</taxon>
        <taxon>Janthinobacterium</taxon>
    </lineage>
</organism>
<dbReference type="PANTHER" id="PTHR36926">
    <property type="entry name" value="COLICIN V PRODUCTION PROTEIN"/>
    <property type="match status" value="1"/>
</dbReference>
<evidence type="ECO:0000313" key="5">
    <source>
        <dbReference type="EMBL" id="TNC75633.1"/>
    </source>
</evidence>
<name>A0A031GU86_9BURK</name>
<keyword evidence="3" id="KW-1133">Transmembrane helix</keyword>
<dbReference type="Pfam" id="PF02674">
    <property type="entry name" value="Colicin_V"/>
    <property type="match status" value="1"/>
</dbReference>
<dbReference type="eggNOG" id="COG1286">
    <property type="taxonomic scope" value="Bacteria"/>
</dbReference>
<protein>
    <submittedName>
        <fullName evidence="5">CvpA family protein</fullName>
    </submittedName>
</protein>
<sequence>MTIFDYLVLFVLVTSVLISMMRGLVKEILSLVSWIVAFVIANAYGATLAKFLPEAVPGEAIRLLLAFVVLFIGVRILMGLLSMTVDALVKVTGLSLADRTLGTLFGVARGLVIVLTAVILCGMTSIPQQPFWKNAQFSPLAEQGARAIKPYLPAAYAQHVKF</sequence>
<comment type="subcellular location">
    <subcellularLocation>
        <location evidence="1">Membrane</location>
        <topology evidence="1">Multi-pass membrane protein</topology>
    </subcellularLocation>
</comment>
<dbReference type="AlphaFoldDB" id="A0A031GU86"/>
<evidence type="ECO:0000256" key="3">
    <source>
        <dbReference type="ARBA" id="ARBA00022989"/>
    </source>
</evidence>